<feature type="region of interest" description="Disordered" evidence="1">
    <location>
        <begin position="40"/>
        <end position="62"/>
    </location>
</feature>
<name>A0A139BU96_9PROT</name>
<accession>A0A139BU96</accession>
<dbReference type="EMBL" id="LSLI01000027">
    <property type="protein sequence ID" value="KXS32532.1"/>
    <property type="molecule type" value="Genomic_DNA"/>
</dbReference>
<organism evidence="2 3">
    <name type="scientific">Candidatus Gallionella acididurans</name>
    <dbReference type="NCBI Taxonomy" id="1796491"/>
    <lineage>
        <taxon>Bacteria</taxon>
        <taxon>Pseudomonadati</taxon>
        <taxon>Pseudomonadota</taxon>
        <taxon>Betaproteobacteria</taxon>
        <taxon>Nitrosomonadales</taxon>
        <taxon>Gallionellaceae</taxon>
        <taxon>Gallionella</taxon>
    </lineage>
</organism>
<sequence length="117" mass="13078">MWHGRKKEQTIMGYRGKINLEEEAPDHPLVTGSILFVPKPPVAGNNTSDNLKDSDKQPEGDVKMRTEKEILEGIERAGAERDAEWEAVKKKYPINPNDPPEKQAAMKAAQDVAMLDP</sequence>
<reference evidence="2 3" key="2">
    <citation type="submission" date="2016-03" db="EMBL/GenBank/DDBJ databases">
        <title>New uncultured bacterium of the family Gallionellaceae from acid mine drainage: description and reconstruction of genome based on metagenomic analysis of microbial community.</title>
        <authorList>
            <person name="Kadnikov V."/>
            <person name="Ivasenko D."/>
            <person name="Beletsky A."/>
            <person name="Mardanov A."/>
            <person name="Danilova E."/>
            <person name="Pimenov N."/>
            <person name="Karnachuk O."/>
            <person name="Ravin N."/>
        </authorList>
    </citation>
    <scope>NUCLEOTIDE SEQUENCE [LARGE SCALE GENOMIC DNA]</scope>
    <source>
        <strain evidence="2">ShG14-8</strain>
    </source>
</reference>
<evidence type="ECO:0000313" key="3">
    <source>
        <dbReference type="Proteomes" id="UP000070578"/>
    </source>
</evidence>
<feature type="region of interest" description="Disordered" evidence="1">
    <location>
        <begin position="91"/>
        <end position="117"/>
    </location>
</feature>
<proteinExistence type="predicted"/>
<dbReference type="AlphaFoldDB" id="A0A139BU96"/>
<dbReference type="Proteomes" id="UP000070578">
    <property type="component" value="Unassembled WGS sequence"/>
</dbReference>
<evidence type="ECO:0000256" key="1">
    <source>
        <dbReference type="SAM" id="MobiDB-lite"/>
    </source>
</evidence>
<reference evidence="2 3" key="1">
    <citation type="submission" date="2016-02" db="EMBL/GenBank/DDBJ databases">
        <authorList>
            <person name="Wen L."/>
            <person name="He K."/>
            <person name="Yang H."/>
        </authorList>
    </citation>
    <scope>NUCLEOTIDE SEQUENCE [LARGE SCALE GENOMIC DNA]</scope>
    <source>
        <strain evidence="2">ShG14-8</strain>
    </source>
</reference>
<protein>
    <submittedName>
        <fullName evidence="2">Uncharacterized protein</fullName>
    </submittedName>
</protein>
<evidence type="ECO:0000313" key="2">
    <source>
        <dbReference type="EMBL" id="KXS32532.1"/>
    </source>
</evidence>
<feature type="compositionally biased region" description="Basic and acidic residues" evidence="1">
    <location>
        <begin position="50"/>
        <end position="62"/>
    </location>
</feature>
<comment type="caution">
    <text evidence="2">The sequence shown here is derived from an EMBL/GenBank/DDBJ whole genome shotgun (WGS) entry which is preliminary data.</text>
</comment>
<gene>
    <name evidence="2" type="ORF">AWT59_1365</name>
</gene>